<dbReference type="WBParaSite" id="Hba_11198">
    <property type="protein sequence ID" value="Hba_11198"/>
    <property type="gene ID" value="Hba_11198"/>
</dbReference>
<feature type="transmembrane region" description="Helical" evidence="1">
    <location>
        <begin position="12"/>
        <end position="33"/>
    </location>
</feature>
<proteinExistence type="predicted"/>
<accession>A0A1I7X0V9</accession>
<evidence type="ECO:0000313" key="3">
    <source>
        <dbReference type="WBParaSite" id="Hba_11198"/>
    </source>
</evidence>
<name>A0A1I7X0V9_HETBA</name>
<keyword evidence="2" id="KW-1185">Reference proteome</keyword>
<organism evidence="2 3">
    <name type="scientific">Heterorhabditis bacteriophora</name>
    <name type="common">Entomopathogenic nematode worm</name>
    <dbReference type="NCBI Taxonomy" id="37862"/>
    <lineage>
        <taxon>Eukaryota</taxon>
        <taxon>Metazoa</taxon>
        <taxon>Ecdysozoa</taxon>
        <taxon>Nematoda</taxon>
        <taxon>Chromadorea</taxon>
        <taxon>Rhabditida</taxon>
        <taxon>Rhabditina</taxon>
        <taxon>Rhabditomorpha</taxon>
        <taxon>Strongyloidea</taxon>
        <taxon>Heterorhabditidae</taxon>
        <taxon>Heterorhabditis</taxon>
    </lineage>
</organism>
<evidence type="ECO:0000256" key="1">
    <source>
        <dbReference type="SAM" id="Phobius"/>
    </source>
</evidence>
<keyword evidence="1" id="KW-0472">Membrane</keyword>
<dbReference type="Proteomes" id="UP000095283">
    <property type="component" value="Unplaced"/>
</dbReference>
<dbReference type="AlphaFoldDB" id="A0A1I7X0V9"/>
<evidence type="ECO:0000313" key="2">
    <source>
        <dbReference type="Proteomes" id="UP000095283"/>
    </source>
</evidence>
<keyword evidence="1" id="KW-1133">Transmembrane helix</keyword>
<protein>
    <submittedName>
        <fullName evidence="3">Uncharacterized protein</fullName>
    </submittedName>
</protein>
<keyword evidence="1" id="KW-0812">Transmembrane</keyword>
<sequence length="35" mass="4101">MGPTKLLNLASFSIVVILKGLNLYIYIYIYIYIYN</sequence>
<reference evidence="3" key="1">
    <citation type="submission" date="2016-11" db="UniProtKB">
        <authorList>
            <consortium name="WormBaseParasite"/>
        </authorList>
    </citation>
    <scope>IDENTIFICATION</scope>
</reference>